<protein>
    <recommendedName>
        <fullName evidence="2">site-specific DNA-methyltransferase (adenine-specific)</fullName>
        <ecNumber evidence="2">2.1.1.72</ecNumber>
    </recommendedName>
</protein>
<dbReference type="Pfam" id="PF02384">
    <property type="entry name" value="N6_Mtase"/>
    <property type="match status" value="1"/>
</dbReference>
<dbReference type="PANTHER" id="PTHR42933:SF3">
    <property type="entry name" value="TYPE I RESTRICTION ENZYME MJAVIII METHYLASE SUBUNIT"/>
    <property type="match status" value="1"/>
</dbReference>
<comment type="similarity">
    <text evidence="1">Belongs to the N(4)/N(6)-methyltransferase family.</text>
</comment>
<dbReference type="Gene3D" id="1.20.1260.30">
    <property type="match status" value="1"/>
</dbReference>
<feature type="domain" description="DNA methylase adenine-specific" evidence="8">
    <location>
        <begin position="149"/>
        <end position="459"/>
    </location>
</feature>
<dbReference type="Proteomes" id="UP000664161">
    <property type="component" value="Unassembled WGS sequence"/>
</dbReference>
<keyword evidence="3 10" id="KW-0489">Methyltransferase</keyword>
<evidence type="ECO:0000259" key="9">
    <source>
        <dbReference type="Pfam" id="PF12161"/>
    </source>
</evidence>
<comment type="caution">
    <text evidence="10">The sequence shown here is derived from an EMBL/GenBank/DDBJ whole genome shotgun (WGS) entry which is preliminary data.</text>
</comment>
<dbReference type="InterPro" id="IPR051537">
    <property type="entry name" value="DNA_Adenine_Mtase"/>
</dbReference>
<organism evidence="10 11">
    <name type="scientific">Psychrobacter halodurans</name>
    <dbReference type="NCBI Taxonomy" id="2818439"/>
    <lineage>
        <taxon>Bacteria</taxon>
        <taxon>Pseudomonadati</taxon>
        <taxon>Pseudomonadota</taxon>
        <taxon>Gammaproteobacteria</taxon>
        <taxon>Moraxellales</taxon>
        <taxon>Moraxellaceae</taxon>
        <taxon>Psychrobacter</taxon>
    </lineage>
</organism>
<dbReference type="Pfam" id="PF12161">
    <property type="entry name" value="HsdM_N"/>
    <property type="match status" value="1"/>
</dbReference>
<dbReference type="SUPFAM" id="SSF53335">
    <property type="entry name" value="S-adenosyl-L-methionine-dependent methyltransferases"/>
    <property type="match status" value="1"/>
</dbReference>
<dbReference type="InterPro" id="IPR003356">
    <property type="entry name" value="DNA_methylase_A-5"/>
</dbReference>
<reference evidence="10 11" key="1">
    <citation type="submission" date="2021-03" db="EMBL/GenBank/DDBJ databases">
        <authorList>
            <person name="Shang D.-D."/>
            <person name="Du Z.-J."/>
            <person name="Chen G.-J."/>
        </authorList>
    </citation>
    <scope>NUCLEOTIDE SEQUENCE [LARGE SCALE GENOMIC DNA]</scope>
    <source>
        <strain evidence="10 11">F2608</strain>
    </source>
</reference>
<dbReference type="PROSITE" id="PS00092">
    <property type="entry name" value="N6_MTASE"/>
    <property type="match status" value="1"/>
</dbReference>
<dbReference type="Gene3D" id="3.40.50.150">
    <property type="entry name" value="Vaccinia Virus protein VP39"/>
    <property type="match status" value="1"/>
</dbReference>
<dbReference type="EMBL" id="JAGBKN010000010">
    <property type="protein sequence ID" value="MBO1516963.1"/>
    <property type="molecule type" value="Genomic_DNA"/>
</dbReference>
<evidence type="ECO:0000256" key="7">
    <source>
        <dbReference type="ARBA" id="ARBA00047942"/>
    </source>
</evidence>
<evidence type="ECO:0000256" key="4">
    <source>
        <dbReference type="ARBA" id="ARBA00022679"/>
    </source>
</evidence>
<dbReference type="RefSeq" id="WP_207969566.1">
    <property type="nucleotide sequence ID" value="NZ_JAGBKN010000010.1"/>
</dbReference>
<keyword evidence="5" id="KW-0949">S-adenosyl-L-methionine</keyword>
<sequence>MNQELDQKSLEKYLWGAATTLRGTIDAGDYKQYIFPLLFFKRISDVYDEEFERALAESDGDMEYAAFAENHHFQIPEGARWQDVRETTVNIGQALQSAMRAIEQANPDTLQGIFGDASWTNKDRLSDAMLTNLIEHYSQHTLNLATVPDDKLGNAYEYLIKEFADDSGHTAAEFYTNRTVVKLMTMIMDPQPGESVYDPTCGSGGLLLNCALHLKDEGKEYRTLKLYGQEINLLTSAIARMNMFMHGIEEFEIVRGDTLANPGLIENGELKKFNVILANPPYSIKSWDRQFFENDPYGRNLWGTPPQGCADYAFQQHIQKSLDLGNGRSISLWPHGILFRDAEMQMRRKMIEEDLVECVIGLGPNLFYNSPMEACLLITKTKKDESKQGKILIINAVKEVRQDKNIAFLEDSHIERIYNAYATYKDEEGFCKVVSTEDVLKHNASLNMALYVSNVDSSEEQISLDDALTNWTQSSEQLKASMEQLFKELG</sequence>
<dbReference type="InterPro" id="IPR029063">
    <property type="entry name" value="SAM-dependent_MTases_sf"/>
</dbReference>
<evidence type="ECO:0000256" key="3">
    <source>
        <dbReference type="ARBA" id="ARBA00022603"/>
    </source>
</evidence>
<evidence type="ECO:0000256" key="2">
    <source>
        <dbReference type="ARBA" id="ARBA00011900"/>
    </source>
</evidence>
<proteinExistence type="inferred from homology"/>
<accession>A0AAW4INB6</accession>
<evidence type="ECO:0000313" key="10">
    <source>
        <dbReference type="EMBL" id="MBO1516963.1"/>
    </source>
</evidence>
<feature type="domain" description="N6 adenine-specific DNA methyltransferase N-terminal" evidence="9">
    <location>
        <begin position="10"/>
        <end position="136"/>
    </location>
</feature>
<dbReference type="GO" id="GO:0003677">
    <property type="term" value="F:DNA binding"/>
    <property type="evidence" value="ECO:0007669"/>
    <property type="project" value="InterPro"/>
</dbReference>
<dbReference type="InterPro" id="IPR022749">
    <property type="entry name" value="D12N6_MeTrfase_N"/>
</dbReference>
<dbReference type="GO" id="GO:0009007">
    <property type="term" value="F:site-specific DNA-methyltransferase (adenine-specific) activity"/>
    <property type="evidence" value="ECO:0007669"/>
    <property type="project" value="UniProtKB-EC"/>
</dbReference>
<dbReference type="GO" id="GO:0032259">
    <property type="term" value="P:methylation"/>
    <property type="evidence" value="ECO:0007669"/>
    <property type="project" value="UniProtKB-KW"/>
</dbReference>
<dbReference type="PRINTS" id="PR00507">
    <property type="entry name" value="N12N6MTFRASE"/>
</dbReference>
<dbReference type="InterPro" id="IPR038333">
    <property type="entry name" value="T1MK-like_N_sf"/>
</dbReference>
<evidence type="ECO:0000259" key="8">
    <source>
        <dbReference type="Pfam" id="PF02384"/>
    </source>
</evidence>
<evidence type="ECO:0000256" key="6">
    <source>
        <dbReference type="ARBA" id="ARBA00022747"/>
    </source>
</evidence>
<keyword evidence="4" id="KW-0808">Transferase</keyword>
<comment type="catalytic activity">
    <reaction evidence="7">
        <text>a 2'-deoxyadenosine in DNA + S-adenosyl-L-methionine = an N(6)-methyl-2'-deoxyadenosine in DNA + S-adenosyl-L-homocysteine + H(+)</text>
        <dbReference type="Rhea" id="RHEA:15197"/>
        <dbReference type="Rhea" id="RHEA-COMP:12418"/>
        <dbReference type="Rhea" id="RHEA-COMP:12419"/>
        <dbReference type="ChEBI" id="CHEBI:15378"/>
        <dbReference type="ChEBI" id="CHEBI:57856"/>
        <dbReference type="ChEBI" id="CHEBI:59789"/>
        <dbReference type="ChEBI" id="CHEBI:90615"/>
        <dbReference type="ChEBI" id="CHEBI:90616"/>
        <dbReference type="EC" id="2.1.1.72"/>
    </reaction>
</comment>
<dbReference type="EC" id="2.1.1.72" evidence="2"/>
<keyword evidence="11" id="KW-1185">Reference proteome</keyword>
<name>A0AAW4INB6_9GAMM</name>
<keyword evidence="6" id="KW-0680">Restriction system</keyword>
<evidence type="ECO:0000256" key="5">
    <source>
        <dbReference type="ARBA" id="ARBA00022691"/>
    </source>
</evidence>
<dbReference type="GO" id="GO:0009307">
    <property type="term" value="P:DNA restriction-modification system"/>
    <property type="evidence" value="ECO:0007669"/>
    <property type="project" value="UniProtKB-KW"/>
</dbReference>
<evidence type="ECO:0000313" key="11">
    <source>
        <dbReference type="Proteomes" id="UP000664161"/>
    </source>
</evidence>
<gene>
    <name evidence="10" type="ORF">J3491_06405</name>
</gene>
<dbReference type="PANTHER" id="PTHR42933">
    <property type="entry name" value="SLR6095 PROTEIN"/>
    <property type="match status" value="1"/>
</dbReference>
<dbReference type="InterPro" id="IPR002052">
    <property type="entry name" value="DNA_methylase_N6_adenine_CS"/>
</dbReference>
<dbReference type="GO" id="GO:0008170">
    <property type="term" value="F:N-methyltransferase activity"/>
    <property type="evidence" value="ECO:0007669"/>
    <property type="project" value="InterPro"/>
</dbReference>
<evidence type="ECO:0000256" key="1">
    <source>
        <dbReference type="ARBA" id="ARBA00006594"/>
    </source>
</evidence>
<dbReference type="AlphaFoldDB" id="A0AAW4INB6"/>